<feature type="transmembrane region" description="Helical" evidence="1">
    <location>
        <begin position="47"/>
        <end position="64"/>
    </location>
</feature>
<dbReference type="EMBL" id="GIFC01007304">
    <property type="protein sequence ID" value="MXU89387.1"/>
    <property type="molecule type" value="Transcribed_RNA"/>
</dbReference>
<name>A0A6B0UGY4_IXORI</name>
<accession>A0A6B0UGY4</accession>
<evidence type="ECO:0000256" key="1">
    <source>
        <dbReference type="SAM" id="Phobius"/>
    </source>
</evidence>
<dbReference type="AlphaFoldDB" id="A0A6B0UGY4"/>
<keyword evidence="1" id="KW-0472">Membrane</keyword>
<keyword evidence="1" id="KW-0812">Transmembrane</keyword>
<organism evidence="2">
    <name type="scientific">Ixodes ricinus</name>
    <name type="common">Common tick</name>
    <name type="synonym">Acarus ricinus</name>
    <dbReference type="NCBI Taxonomy" id="34613"/>
    <lineage>
        <taxon>Eukaryota</taxon>
        <taxon>Metazoa</taxon>
        <taxon>Ecdysozoa</taxon>
        <taxon>Arthropoda</taxon>
        <taxon>Chelicerata</taxon>
        <taxon>Arachnida</taxon>
        <taxon>Acari</taxon>
        <taxon>Parasitiformes</taxon>
        <taxon>Ixodida</taxon>
        <taxon>Ixodoidea</taxon>
        <taxon>Ixodidae</taxon>
        <taxon>Ixodinae</taxon>
        <taxon>Ixodes</taxon>
    </lineage>
</organism>
<sequence length="107" mass="12172">MVHVVMRCIATCHVTWPCDADEVAFNVNLLLHTLLHNMFHATKKKNTMVWGAQTFTIIISAYILPMDILNTSNRLHVFAVKRAKKIGDYVTNSNIHQRCLLVAVLIL</sequence>
<reference evidence="2" key="1">
    <citation type="submission" date="2019-12" db="EMBL/GenBank/DDBJ databases">
        <title>An insight into the sialome of adult female Ixodes ricinus ticks feeding for 6 days.</title>
        <authorList>
            <person name="Perner J."/>
            <person name="Ribeiro J.M.C."/>
        </authorList>
    </citation>
    <scope>NUCLEOTIDE SEQUENCE</scope>
    <source>
        <strain evidence="2">Semi-engorged</strain>
        <tissue evidence="2">Salivary glands</tissue>
    </source>
</reference>
<keyword evidence="1" id="KW-1133">Transmembrane helix</keyword>
<proteinExistence type="predicted"/>
<evidence type="ECO:0000313" key="2">
    <source>
        <dbReference type="EMBL" id="MXU89387.1"/>
    </source>
</evidence>
<protein>
    <submittedName>
        <fullName evidence="2">Uncharacterized protein</fullName>
    </submittedName>
</protein>